<evidence type="ECO:0000259" key="1">
    <source>
        <dbReference type="Pfam" id="PF06527"/>
    </source>
</evidence>
<reference evidence="2 3" key="1">
    <citation type="submission" date="2012-12" db="EMBL/GenBank/DDBJ databases">
        <title>Whole genome shotgun sequence of Gordonia aichiensis NBRC 108223.</title>
        <authorList>
            <person name="Isaki-Nakamura S."/>
            <person name="Hosoyama A."/>
            <person name="Tsuchikane K."/>
            <person name="Ando Y."/>
            <person name="Baba S."/>
            <person name="Ohji S."/>
            <person name="Hamada M."/>
            <person name="Tamura T."/>
            <person name="Yamazoe A."/>
            <person name="Yamazaki S."/>
            <person name="Fujita N."/>
        </authorList>
    </citation>
    <scope>NUCLEOTIDE SEQUENCE [LARGE SCALE GENOMIC DNA]</scope>
    <source>
        <strain evidence="2 3">NBRC 108223</strain>
    </source>
</reference>
<comment type="caution">
    <text evidence="2">The sequence shown here is derived from an EMBL/GenBank/DDBJ whole genome shotgun (WGS) entry which is preliminary data.</text>
</comment>
<evidence type="ECO:0000313" key="2">
    <source>
        <dbReference type="EMBL" id="GAC49616.1"/>
    </source>
</evidence>
<accession>L7KM88</accession>
<sequence>MTTHEIASQSLPIRVVPQPEESLNSIVRRAANANYVPTKAITGSSGKYFMDPKPAVLKCISARLSIASEDLLRHTAPAFAHRRSGFLAMCLNTRRLQYCALCADQTESRYWYLPTSFACTRCRVLLTNGCNEQLPVSARALNIQNQMTEFATTSTARTTHVMGHFDRMYRDLMRRKMHRLRDPEAIALAEAVELSGRDYENHGMIPIHPPTTAVAALELWQKSRAKPLYRYWTYCQPT</sequence>
<dbReference type="AlphaFoldDB" id="L7KM88"/>
<organism evidence="2 3">
    <name type="scientific">Gordonia aichiensis NBRC 108223</name>
    <dbReference type="NCBI Taxonomy" id="1220583"/>
    <lineage>
        <taxon>Bacteria</taxon>
        <taxon>Bacillati</taxon>
        <taxon>Actinomycetota</taxon>
        <taxon>Actinomycetes</taxon>
        <taxon>Mycobacteriales</taxon>
        <taxon>Gordoniaceae</taxon>
        <taxon>Gordonia</taxon>
    </lineage>
</organism>
<dbReference type="Pfam" id="PF06527">
    <property type="entry name" value="TniQ"/>
    <property type="match status" value="1"/>
</dbReference>
<evidence type="ECO:0000313" key="3">
    <source>
        <dbReference type="Proteomes" id="UP000010988"/>
    </source>
</evidence>
<gene>
    <name evidence="2" type="ORF">GOACH_15_01090</name>
</gene>
<feature type="domain" description="TniQ" evidence="1">
    <location>
        <begin position="12"/>
        <end position="125"/>
    </location>
</feature>
<name>L7KM88_9ACTN</name>
<dbReference type="InterPro" id="IPR009492">
    <property type="entry name" value="TniQ"/>
</dbReference>
<keyword evidence="3" id="KW-1185">Reference proteome</keyword>
<dbReference type="EMBL" id="BANR01000015">
    <property type="protein sequence ID" value="GAC49616.1"/>
    <property type="molecule type" value="Genomic_DNA"/>
</dbReference>
<proteinExistence type="predicted"/>
<protein>
    <recommendedName>
        <fullName evidence="1">TniQ domain-containing protein</fullName>
    </recommendedName>
</protein>
<dbReference type="Proteomes" id="UP000010988">
    <property type="component" value="Unassembled WGS sequence"/>
</dbReference>